<evidence type="ECO:0000256" key="1">
    <source>
        <dbReference type="ARBA" id="ARBA00025483"/>
    </source>
</evidence>
<comment type="function">
    <text evidence="1">DNA polymerase III is a complex, multichain enzyme responsible for most of the replicative synthesis in bacteria. The epsilon subunit contain the editing function and is a proofreading 3'-5' exonuclease.</text>
</comment>
<dbReference type="Proteomes" id="UP000228859">
    <property type="component" value="Unassembled WGS sequence"/>
</dbReference>
<dbReference type="GO" id="GO:0003676">
    <property type="term" value="F:nucleic acid binding"/>
    <property type="evidence" value="ECO:0007669"/>
    <property type="project" value="InterPro"/>
</dbReference>
<dbReference type="NCBIfam" id="NF006316">
    <property type="entry name" value="PRK08517.1"/>
    <property type="match status" value="1"/>
</dbReference>
<dbReference type="PANTHER" id="PTHR30231">
    <property type="entry name" value="DNA POLYMERASE III SUBUNIT EPSILON"/>
    <property type="match status" value="1"/>
</dbReference>
<dbReference type="PANTHER" id="PTHR30231:SF41">
    <property type="entry name" value="DNA POLYMERASE III SUBUNIT EPSILON"/>
    <property type="match status" value="1"/>
</dbReference>
<feature type="domain" description="Exonuclease" evidence="3">
    <location>
        <begin position="64"/>
        <end position="229"/>
    </location>
</feature>
<dbReference type="EMBL" id="DLUI01000151">
    <property type="protein sequence ID" value="DAB37568.1"/>
    <property type="molecule type" value="Genomic_DNA"/>
</dbReference>
<dbReference type="GO" id="GO:0005829">
    <property type="term" value="C:cytosol"/>
    <property type="evidence" value="ECO:0007669"/>
    <property type="project" value="TreeGrafter"/>
</dbReference>
<organism evidence="4 5">
    <name type="scientific">Sulfuricurvum kujiense</name>
    <dbReference type="NCBI Taxonomy" id="148813"/>
    <lineage>
        <taxon>Bacteria</taxon>
        <taxon>Pseudomonadati</taxon>
        <taxon>Campylobacterota</taxon>
        <taxon>Epsilonproteobacteria</taxon>
        <taxon>Campylobacterales</taxon>
        <taxon>Sulfurimonadaceae</taxon>
        <taxon>Sulfuricurvum</taxon>
    </lineage>
</organism>
<dbReference type="Pfam" id="PF00929">
    <property type="entry name" value="RNase_T"/>
    <property type="match status" value="1"/>
</dbReference>
<evidence type="ECO:0000256" key="2">
    <source>
        <dbReference type="ARBA" id="ARBA00026073"/>
    </source>
</evidence>
<protein>
    <submittedName>
        <fullName evidence="4">DNA polymerase III subunit epsilon</fullName>
    </submittedName>
</protein>
<evidence type="ECO:0000259" key="3">
    <source>
        <dbReference type="SMART" id="SM00479"/>
    </source>
</evidence>
<dbReference type="GO" id="GO:0008408">
    <property type="term" value="F:3'-5' exonuclease activity"/>
    <property type="evidence" value="ECO:0007669"/>
    <property type="project" value="TreeGrafter"/>
</dbReference>
<evidence type="ECO:0000313" key="4">
    <source>
        <dbReference type="EMBL" id="DAB37568.1"/>
    </source>
</evidence>
<gene>
    <name evidence="4" type="ORF">CFH83_10480</name>
</gene>
<dbReference type="InterPro" id="IPR013520">
    <property type="entry name" value="Ribonucl_H"/>
</dbReference>
<dbReference type="AlphaFoldDB" id="A0A2D3WAX7"/>
<dbReference type="GO" id="GO:0045004">
    <property type="term" value="P:DNA replication proofreading"/>
    <property type="evidence" value="ECO:0007669"/>
    <property type="project" value="TreeGrafter"/>
</dbReference>
<dbReference type="InterPro" id="IPR012337">
    <property type="entry name" value="RNaseH-like_sf"/>
</dbReference>
<dbReference type="FunFam" id="3.30.420.10:FF:000045">
    <property type="entry name" value="3'-5' exonuclease DinG"/>
    <property type="match status" value="1"/>
</dbReference>
<evidence type="ECO:0000313" key="5">
    <source>
        <dbReference type="Proteomes" id="UP000228859"/>
    </source>
</evidence>
<proteinExistence type="predicted"/>
<sequence length="263" mass="29996">MKVFDPKVLVRLTKNGIPKGEFEALLGSDSDLALELLKAQGMNIVLHNEYYRFQTALTPIEDTLFCIVDVESNGSKPSHHQIIEIGAVKLQNGKILDTYESLVYCTDISDQIQDITGITTEQTLKAPSLRKVMREFRLFLGDAVFVGHDAKFDYNFVSAMMERVGLERLLNRSLCTIDLAERTFESERYGLAYLNEQLSLYRDATHHRALSDAMTTTKLLKRTLKLLPTSLHTTEELIAYSKEAKKMKRLKSEKKEKEKKGEE</sequence>
<dbReference type="RefSeq" id="WP_294893693.1">
    <property type="nucleotide sequence ID" value="NZ_DLUI01000151.1"/>
</dbReference>
<dbReference type="InterPro" id="IPR036397">
    <property type="entry name" value="RNaseH_sf"/>
</dbReference>
<comment type="subunit">
    <text evidence="2">DNA polymerase III contains a core (composed of alpha, epsilon and theta chains) that associates with a tau subunit. This core dimerizes to form the POLIII' complex. PolIII' associates with the gamma complex (composed of gamma, delta, delta', psi and chi chains) and with the beta chain to form the complete DNA polymerase III complex.</text>
</comment>
<dbReference type="CDD" id="cd06127">
    <property type="entry name" value="DEDDh"/>
    <property type="match status" value="1"/>
</dbReference>
<comment type="caution">
    <text evidence="4">The sequence shown here is derived from an EMBL/GenBank/DDBJ whole genome shotgun (WGS) entry which is preliminary data.</text>
</comment>
<reference evidence="4 5" key="1">
    <citation type="journal article" date="2017" name="Front. Microbiol.">
        <title>Comparative Genomic Analysis of the Class Epsilonproteobacteria and Proposed Reclassification to Epsilonbacteraeota (phyl. nov.).</title>
        <authorList>
            <person name="Waite D.W."/>
            <person name="Vanwonterghem I."/>
            <person name="Rinke C."/>
            <person name="Parks D.H."/>
            <person name="Zhang Y."/>
            <person name="Takai K."/>
            <person name="Sievert S.M."/>
            <person name="Simon J."/>
            <person name="Campbell B.J."/>
            <person name="Hanson T.E."/>
            <person name="Woyke T."/>
            <person name="Klotz M.G."/>
            <person name="Hugenholtz P."/>
        </authorList>
    </citation>
    <scope>NUCLEOTIDE SEQUENCE [LARGE SCALE GENOMIC DNA]</scope>
    <source>
        <strain evidence="4">UBA12443</strain>
    </source>
</reference>
<dbReference type="Gene3D" id="3.30.420.10">
    <property type="entry name" value="Ribonuclease H-like superfamily/Ribonuclease H"/>
    <property type="match status" value="1"/>
</dbReference>
<name>A0A2D3WAX7_9BACT</name>
<dbReference type="SMART" id="SM00479">
    <property type="entry name" value="EXOIII"/>
    <property type="match status" value="1"/>
</dbReference>
<accession>A0A2D3WAX7</accession>
<dbReference type="SUPFAM" id="SSF53098">
    <property type="entry name" value="Ribonuclease H-like"/>
    <property type="match status" value="1"/>
</dbReference>